<dbReference type="AlphaFoldDB" id="A0AAE1E0S1"/>
<organism evidence="2 3">
    <name type="scientific">Elysia crispata</name>
    <name type="common">lettuce slug</name>
    <dbReference type="NCBI Taxonomy" id="231223"/>
    <lineage>
        <taxon>Eukaryota</taxon>
        <taxon>Metazoa</taxon>
        <taxon>Spiralia</taxon>
        <taxon>Lophotrochozoa</taxon>
        <taxon>Mollusca</taxon>
        <taxon>Gastropoda</taxon>
        <taxon>Heterobranchia</taxon>
        <taxon>Euthyneura</taxon>
        <taxon>Panpulmonata</taxon>
        <taxon>Sacoglossa</taxon>
        <taxon>Placobranchoidea</taxon>
        <taxon>Plakobranchidae</taxon>
        <taxon>Elysia</taxon>
    </lineage>
</organism>
<sequence length="78" mass="8875">MMTAERYLDSNSTNDSSGSNFLLETGEMWTKSPQVPVIMAECHNSLPHILHNSLPHILHNSLPHILQRHIKKTMEEKG</sequence>
<accession>A0AAE1E0S1</accession>
<evidence type="ECO:0000256" key="1">
    <source>
        <dbReference type="SAM" id="MobiDB-lite"/>
    </source>
</evidence>
<reference evidence="2" key="1">
    <citation type="journal article" date="2023" name="G3 (Bethesda)">
        <title>A reference genome for the long-term kleptoplast-retaining sea slug Elysia crispata morphotype clarki.</title>
        <authorList>
            <person name="Eastman K.E."/>
            <person name="Pendleton A.L."/>
            <person name="Shaikh M.A."/>
            <person name="Suttiyut T."/>
            <person name="Ogas R."/>
            <person name="Tomko P."/>
            <person name="Gavelis G."/>
            <person name="Widhalm J.R."/>
            <person name="Wisecaver J.H."/>
        </authorList>
    </citation>
    <scope>NUCLEOTIDE SEQUENCE</scope>
    <source>
        <strain evidence="2">ECLA1</strain>
    </source>
</reference>
<comment type="caution">
    <text evidence="2">The sequence shown here is derived from an EMBL/GenBank/DDBJ whole genome shotgun (WGS) entry which is preliminary data.</text>
</comment>
<dbReference type="Proteomes" id="UP001283361">
    <property type="component" value="Unassembled WGS sequence"/>
</dbReference>
<proteinExistence type="predicted"/>
<gene>
    <name evidence="2" type="ORF">RRG08_040969</name>
</gene>
<protein>
    <submittedName>
        <fullName evidence="2">Uncharacterized protein</fullName>
    </submittedName>
</protein>
<evidence type="ECO:0000313" key="3">
    <source>
        <dbReference type="Proteomes" id="UP001283361"/>
    </source>
</evidence>
<dbReference type="EMBL" id="JAWDGP010001591">
    <property type="protein sequence ID" value="KAK3790049.1"/>
    <property type="molecule type" value="Genomic_DNA"/>
</dbReference>
<evidence type="ECO:0000313" key="2">
    <source>
        <dbReference type="EMBL" id="KAK3790049.1"/>
    </source>
</evidence>
<keyword evidence="3" id="KW-1185">Reference proteome</keyword>
<name>A0AAE1E0S1_9GAST</name>
<feature type="compositionally biased region" description="Low complexity" evidence="1">
    <location>
        <begin position="9"/>
        <end position="20"/>
    </location>
</feature>
<feature type="region of interest" description="Disordered" evidence="1">
    <location>
        <begin position="1"/>
        <end position="20"/>
    </location>
</feature>